<evidence type="ECO:0000256" key="6">
    <source>
        <dbReference type="ARBA" id="ARBA00022833"/>
    </source>
</evidence>
<dbReference type="Gene3D" id="1.10.472.30">
    <property type="entry name" value="Transcription elongation factor S-II, central domain"/>
    <property type="match status" value="1"/>
</dbReference>
<evidence type="ECO:0000256" key="7">
    <source>
        <dbReference type="PROSITE-ProRule" id="PRU00146"/>
    </source>
</evidence>
<feature type="compositionally biased region" description="Basic and acidic residues" evidence="8">
    <location>
        <begin position="157"/>
        <end position="176"/>
    </location>
</feature>
<comment type="similarity">
    <text evidence="2">Belongs to the BYE1 family.</text>
</comment>
<dbReference type="Pfam" id="PF20826">
    <property type="entry name" value="PHD_5"/>
    <property type="match status" value="1"/>
</dbReference>
<dbReference type="SUPFAM" id="SSF46942">
    <property type="entry name" value="Elongation factor TFIIS domain 2"/>
    <property type="match status" value="1"/>
</dbReference>
<dbReference type="GO" id="GO:0006362">
    <property type="term" value="P:transcription elongation by RNA polymerase I"/>
    <property type="evidence" value="ECO:0007669"/>
    <property type="project" value="TreeGrafter"/>
</dbReference>
<dbReference type="InterPro" id="IPR036575">
    <property type="entry name" value="TFIIS_cen_dom_sf"/>
</dbReference>
<dbReference type="GO" id="GO:0001139">
    <property type="term" value="F:RNA polymerase II complex recruiting activity"/>
    <property type="evidence" value="ECO:0007669"/>
    <property type="project" value="TreeGrafter"/>
</dbReference>
<evidence type="ECO:0000256" key="8">
    <source>
        <dbReference type="SAM" id="MobiDB-lite"/>
    </source>
</evidence>
<dbReference type="GO" id="GO:0031564">
    <property type="term" value="P:transcription antitermination"/>
    <property type="evidence" value="ECO:0007669"/>
    <property type="project" value="TreeGrafter"/>
</dbReference>
<sequence>MAKKEQTQEAAPRRSGRATKGQSQRVIDYEDVTHTSSPQPASAKTGRKSAPRNPSATADEEDEQTEEEAGDEVIRCPCGDDDDSGFMVACDTCGVWQHAECVGIPSENDAPDNYFCERCRPDLHEALLKELEEEKKLPKRKAASKKAKGKGKKGAKVAKDEKPQVEKDEPEYKVDSEAEQEEDEPLSSPIRRKSLMQQRKRKTPEHDDIDDSDFDAEDDTERKTRKTRRVSHSAQDPGKSTTKRPTPLRKNTVTEPEPDTLTARDAIRVAVLKQFTLVFEKIVETMAASGSYILPENITATQKVEELAEGVEGSMFNHFHTDEGKKKIVTPQYREKARNLLSHLKDEANPSLRQRILDEEITPEALVTMKNEELQRPELRALAEAVKAESMKQAVLVEEKGPRVRRTHKGEEIIGDVDMGFTNTEPSAPGITRRGTDEEMQTNSESPRITKKENPEQSPDVDMGESGVAYEDEGPVSPSQFSSSETTPAKLVKTSSFTAPSESPIEKKTNFDISSVWNNVATMSPPVHDDRDVPSRKGSNAKASADVDFDPDIDALLGGDTKQEEEDDDIPYSPPADFAALEEMTKPKPVWKGPVTLPRVAQFSCSAYKVGGPEFKHIPGLNSWNDCFEATVVIEGRIGIEQSTKYLCAQKHSASKEVVVFKFIADDDENAKTEFKKLYEHFQSRERHGVIRSSLLPAVKDAYIVTLSPDATIPEFIELLGDHNVPLVRDENMLLAVLVVNKGAKRNSVAAPSVTPASNPPYQSPADPRLANQSPSDPRLAGQMYMSPVEYTPQQQSLYSPPTHQQYIPPPKPAPVPAPAPAPAPAAAPAASALGFSPNDLALLQAIIVANPEVAANPAMLQDPVILSALIQRHQATLAEQQRAQQEQQGGSRWDRPPPF</sequence>
<dbReference type="GO" id="GO:0005634">
    <property type="term" value="C:nucleus"/>
    <property type="evidence" value="ECO:0007669"/>
    <property type="project" value="TreeGrafter"/>
</dbReference>
<dbReference type="InterPro" id="IPR019786">
    <property type="entry name" value="Zinc_finger_PHD-type_CS"/>
</dbReference>
<evidence type="ECO:0000256" key="2">
    <source>
        <dbReference type="ARBA" id="ARBA00011050"/>
    </source>
</evidence>
<name>A0A0E9NMG9_SAICN</name>
<evidence type="ECO:0000313" key="12">
    <source>
        <dbReference type="Proteomes" id="UP000033140"/>
    </source>
</evidence>
<evidence type="ECO:0000256" key="1">
    <source>
        <dbReference type="ARBA" id="ARBA00002311"/>
    </source>
</evidence>
<reference evidence="11 12" key="2">
    <citation type="journal article" date="2014" name="J. Gen. Appl. Microbiol.">
        <title>The early diverging ascomycetous budding yeast Saitoella complicata has three histone deacetylases belonging to the Clr6, Hos2, and Rpd3 lineages.</title>
        <authorList>
            <person name="Nishida H."/>
            <person name="Matsumoto T."/>
            <person name="Kondo S."/>
            <person name="Hamamoto M."/>
            <person name="Yoshikawa H."/>
        </authorList>
    </citation>
    <scope>NUCLEOTIDE SEQUENCE [LARGE SCALE GENOMIC DNA]</scope>
    <source>
        <strain evidence="11 12">NRRL Y-17804</strain>
    </source>
</reference>
<dbReference type="CDD" id="cd21538">
    <property type="entry name" value="SPOC_TFIIS"/>
    <property type="match status" value="1"/>
</dbReference>
<dbReference type="PANTHER" id="PTHR11477:SF11">
    <property type="entry name" value="TRANSCRIPTION FACTOR BYE1"/>
    <property type="match status" value="1"/>
</dbReference>
<proteinExistence type="inferred from homology"/>
<reference evidence="11 12" key="3">
    <citation type="journal article" date="2015" name="Genome Announc.">
        <title>Draft Genome Sequence of the Archiascomycetous Yeast Saitoella complicata.</title>
        <authorList>
            <person name="Yamauchi K."/>
            <person name="Kondo S."/>
            <person name="Hamamoto M."/>
            <person name="Takahashi Y."/>
            <person name="Ogura Y."/>
            <person name="Hayashi T."/>
            <person name="Nishida H."/>
        </authorList>
    </citation>
    <scope>NUCLEOTIDE SEQUENCE [LARGE SCALE GENOMIC DNA]</scope>
    <source>
        <strain evidence="11 12">NRRL Y-17804</strain>
    </source>
</reference>
<dbReference type="InterPro" id="IPR011011">
    <property type="entry name" value="Znf_FYVE_PHD"/>
</dbReference>
<dbReference type="InterPro" id="IPR019787">
    <property type="entry name" value="Znf_PHD-finger"/>
</dbReference>
<dbReference type="PANTHER" id="PTHR11477">
    <property type="entry name" value="TRANSCRIPTION FACTOR S-II ZINC FINGER DOMAIN-CONTAINING PROTEIN"/>
    <property type="match status" value="1"/>
</dbReference>
<keyword evidence="6" id="KW-0862">Zinc</keyword>
<evidence type="ECO:0000256" key="5">
    <source>
        <dbReference type="ARBA" id="ARBA00022771"/>
    </source>
</evidence>
<dbReference type="PROSITE" id="PS51321">
    <property type="entry name" value="TFIIS_CENTRAL"/>
    <property type="match status" value="1"/>
</dbReference>
<evidence type="ECO:0000256" key="3">
    <source>
        <dbReference type="ARBA" id="ARBA00021616"/>
    </source>
</evidence>
<dbReference type="InterPro" id="IPR001965">
    <property type="entry name" value="Znf_PHD"/>
</dbReference>
<feature type="region of interest" description="Disordered" evidence="8">
    <location>
        <begin position="878"/>
        <end position="900"/>
    </location>
</feature>
<feature type="domain" description="PHD-type" evidence="9">
    <location>
        <begin position="73"/>
        <end position="122"/>
    </location>
</feature>
<dbReference type="GO" id="GO:0008270">
    <property type="term" value="F:zinc ion binding"/>
    <property type="evidence" value="ECO:0007669"/>
    <property type="project" value="UniProtKB-KW"/>
</dbReference>
<dbReference type="SMART" id="SM00249">
    <property type="entry name" value="PHD"/>
    <property type="match status" value="1"/>
</dbReference>
<dbReference type="Pfam" id="PF07744">
    <property type="entry name" value="SPOC"/>
    <property type="match status" value="1"/>
</dbReference>
<dbReference type="EMBL" id="BACD03000039">
    <property type="protein sequence ID" value="GAO50993.1"/>
    <property type="molecule type" value="Genomic_DNA"/>
</dbReference>
<feature type="compositionally biased region" description="Basic residues" evidence="8">
    <location>
        <begin position="137"/>
        <end position="156"/>
    </location>
</feature>
<comment type="caution">
    <text evidence="11">The sequence shown here is derived from an EMBL/GenBank/DDBJ whole genome shotgun (WGS) entry which is preliminary data.</text>
</comment>
<gene>
    <name evidence="11" type="ORF">G7K_5106-t1</name>
</gene>
<feature type="region of interest" description="Disordered" evidence="8">
    <location>
        <begin position="418"/>
        <end position="505"/>
    </location>
</feature>
<dbReference type="OrthoDB" id="79252at2759"/>
<feature type="compositionally biased region" description="Polar residues" evidence="8">
    <location>
        <begin position="232"/>
        <end position="254"/>
    </location>
</feature>
<dbReference type="GO" id="GO:0006368">
    <property type="term" value="P:transcription elongation by RNA polymerase II"/>
    <property type="evidence" value="ECO:0007669"/>
    <property type="project" value="TreeGrafter"/>
</dbReference>
<feature type="compositionally biased region" description="Polar residues" evidence="8">
    <location>
        <begin position="477"/>
        <end position="501"/>
    </location>
</feature>
<reference evidence="11 12" key="1">
    <citation type="journal article" date="2011" name="J. Gen. Appl. Microbiol.">
        <title>Draft genome sequencing of the enigmatic yeast Saitoella complicata.</title>
        <authorList>
            <person name="Nishida H."/>
            <person name="Hamamoto M."/>
            <person name="Sugiyama J."/>
        </authorList>
    </citation>
    <scope>NUCLEOTIDE SEQUENCE [LARGE SCALE GENOMIC DNA]</scope>
    <source>
        <strain evidence="11 12">NRRL Y-17804</strain>
    </source>
</reference>
<keyword evidence="12" id="KW-1185">Reference proteome</keyword>
<dbReference type="GO" id="GO:0031440">
    <property type="term" value="P:regulation of mRNA 3'-end processing"/>
    <property type="evidence" value="ECO:0007669"/>
    <property type="project" value="TreeGrafter"/>
</dbReference>
<dbReference type="InterPro" id="IPR013083">
    <property type="entry name" value="Znf_RING/FYVE/PHD"/>
</dbReference>
<dbReference type="RefSeq" id="XP_019025083.1">
    <property type="nucleotide sequence ID" value="XM_019166502.1"/>
</dbReference>
<evidence type="ECO:0000259" key="9">
    <source>
        <dbReference type="PROSITE" id="PS50016"/>
    </source>
</evidence>
<keyword evidence="5 7" id="KW-0863">Zinc-finger</keyword>
<evidence type="ECO:0000313" key="11">
    <source>
        <dbReference type="EMBL" id="GAO50993.1"/>
    </source>
</evidence>
<dbReference type="SUPFAM" id="SSF57903">
    <property type="entry name" value="FYVE/PHD zinc finger"/>
    <property type="match status" value="1"/>
</dbReference>
<comment type="function">
    <text evidence="1">Negative regulator of transcription elongation.</text>
</comment>
<feature type="region of interest" description="Disordered" evidence="8">
    <location>
        <begin position="1"/>
        <end position="78"/>
    </location>
</feature>
<feature type="region of interest" description="Disordered" evidence="8">
    <location>
        <begin position="793"/>
        <end position="830"/>
    </location>
</feature>
<feature type="compositionally biased region" description="Acidic residues" evidence="8">
    <location>
        <begin position="58"/>
        <end position="71"/>
    </location>
</feature>
<keyword evidence="4" id="KW-0479">Metal-binding</keyword>
<protein>
    <recommendedName>
        <fullName evidence="3">Transcription factor BYE1</fullName>
    </recommendedName>
</protein>
<dbReference type="GO" id="GO:0032991">
    <property type="term" value="C:protein-containing complex"/>
    <property type="evidence" value="ECO:0007669"/>
    <property type="project" value="UniProtKB-ARBA"/>
</dbReference>
<feature type="region of interest" description="Disordered" evidence="8">
    <location>
        <begin position="522"/>
        <end position="552"/>
    </location>
</feature>
<dbReference type="AlphaFoldDB" id="A0A0E9NMG9"/>
<feature type="compositionally biased region" description="Basic residues" evidence="8">
    <location>
        <begin position="190"/>
        <end position="203"/>
    </location>
</feature>
<feature type="domain" description="TFIIS central" evidence="10">
    <location>
        <begin position="263"/>
        <end position="402"/>
    </location>
</feature>
<dbReference type="Pfam" id="PF07500">
    <property type="entry name" value="TFIIS_M"/>
    <property type="match status" value="1"/>
</dbReference>
<dbReference type="Gene3D" id="3.30.40.10">
    <property type="entry name" value="Zinc/RING finger domain, C3HC4 (zinc finger)"/>
    <property type="match status" value="1"/>
</dbReference>
<organism evidence="11 12">
    <name type="scientific">Saitoella complicata (strain BCRC 22490 / CBS 7301 / JCM 7358 / NBRC 10748 / NRRL Y-17804)</name>
    <dbReference type="NCBI Taxonomy" id="698492"/>
    <lineage>
        <taxon>Eukaryota</taxon>
        <taxon>Fungi</taxon>
        <taxon>Dikarya</taxon>
        <taxon>Ascomycota</taxon>
        <taxon>Taphrinomycotina</taxon>
        <taxon>Taphrinomycotina incertae sedis</taxon>
        <taxon>Saitoella</taxon>
    </lineage>
</organism>
<feature type="compositionally biased region" description="Pro residues" evidence="8">
    <location>
        <begin position="808"/>
        <end position="826"/>
    </location>
</feature>
<feature type="region of interest" description="Disordered" evidence="8">
    <location>
        <begin position="131"/>
        <end position="259"/>
    </location>
</feature>
<dbReference type="Proteomes" id="UP000033140">
    <property type="component" value="Unassembled WGS sequence"/>
</dbReference>
<evidence type="ECO:0000256" key="4">
    <source>
        <dbReference type="ARBA" id="ARBA00022723"/>
    </source>
</evidence>
<feature type="compositionally biased region" description="Low complexity" evidence="8">
    <location>
        <begin position="878"/>
        <end position="889"/>
    </location>
</feature>
<dbReference type="InterPro" id="IPR003618">
    <property type="entry name" value="TFIIS_cen_dom"/>
</dbReference>
<dbReference type="CDD" id="cd15550">
    <property type="entry name" value="PHD_MLL5"/>
    <property type="match status" value="1"/>
</dbReference>
<dbReference type="PROSITE" id="PS01359">
    <property type="entry name" value="ZF_PHD_1"/>
    <property type="match status" value="1"/>
</dbReference>
<feature type="region of interest" description="Disordered" evidence="8">
    <location>
        <begin position="748"/>
        <end position="781"/>
    </location>
</feature>
<dbReference type="SMART" id="SM00510">
    <property type="entry name" value="TFS2M"/>
    <property type="match status" value="1"/>
</dbReference>
<feature type="compositionally biased region" description="Polar residues" evidence="8">
    <location>
        <begin position="793"/>
        <end position="806"/>
    </location>
</feature>
<dbReference type="InterPro" id="IPR012921">
    <property type="entry name" value="SPOC_C"/>
</dbReference>
<evidence type="ECO:0000259" key="10">
    <source>
        <dbReference type="PROSITE" id="PS51321"/>
    </source>
</evidence>
<feature type="compositionally biased region" description="Acidic residues" evidence="8">
    <location>
        <begin position="207"/>
        <end position="219"/>
    </location>
</feature>
<dbReference type="STRING" id="698492.A0A0E9NMG9"/>
<dbReference type="PROSITE" id="PS50016">
    <property type="entry name" value="ZF_PHD_2"/>
    <property type="match status" value="1"/>
</dbReference>
<dbReference type="GO" id="GO:0000977">
    <property type="term" value="F:RNA polymerase II transcription regulatory region sequence-specific DNA binding"/>
    <property type="evidence" value="ECO:0007669"/>
    <property type="project" value="TreeGrafter"/>
</dbReference>
<dbReference type="OMA" id="AWISCET"/>
<accession>A0A0E9NMG9</accession>